<dbReference type="PANTHER" id="PTHR28629:SF4">
    <property type="entry name" value="TRIOKINASE_FMN CYCLASE"/>
    <property type="match status" value="1"/>
</dbReference>
<dbReference type="RefSeq" id="WP_112789938.1">
    <property type="nucleotide sequence ID" value="NZ_CP040409.1"/>
</dbReference>
<evidence type="ECO:0000313" key="2">
    <source>
        <dbReference type="EMBL" id="RAN64139.1"/>
    </source>
</evidence>
<dbReference type="PANTHER" id="PTHR28629">
    <property type="entry name" value="TRIOKINASE/FMN CYCLASE"/>
    <property type="match status" value="1"/>
</dbReference>
<keyword evidence="2" id="KW-0418">Kinase</keyword>
<dbReference type="GO" id="GO:0005829">
    <property type="term" value="C:cytosol"/>
    <property type="evidence" value="ECO:0007669"/>
    <property type="project" value="TreeGrafter"/>
</dbReference>
<feature type="domain" description="DhaK" evidence="1">
    <location>
        <begin position="7"/>
        <end position="327"/>
    </location>
</feature>
<dbReference type="Proteomes" id="UP000249099">
    <property type="component" value="Unassembled WGS sequence"/>
</dbReference>
<proteinExistence type="predicted"/>
<dbReference type="FunFam" id="3.40.50.10440:FF:000001">
    <property type="entry name" value="Dihydroxyacetone kinase, DhaK subunit"/>
    <property type="match status" value="1"/>
</dbReference>
<gene>
    <name evidence="2" type="ORF">B8A44_03470</name>
</gene>
<dbReference type="InterPro" id="IPR004006">
    <property type="entry name" value="DhaK_dom"/>
</dbReference>
<reference evidence="2 3" key="1">
    <citation type="submission" date="2017-03" db="EMBL/GenBank/DDBJ databases">
        <title>wgs assembly of Dolosigranulum pigrum KPL CDC strains.</title>
        <authorList>
            <person name="Brugger S.D."/>
            <person name="Pettigrew M."/>
            <person name="Kong Y."/>
            <person name="Lemon K.P."/>
        </authorList>
    </citation>
    <scope>NUCLEOTIDE SEQUENCE [LARGE SCALE GENOMIC DNA]</scope>
    <source>
        <strain evidence="2 3">KPL1931_CDC4294-98</strain>
    </source>
</reference>
<dbReference type="GO" id="GO:0004371">
    <property type="term" value="F:glycerone kinase activity"/>
    <property type="evidence" value="ECO:0007669"/>
    <property type="project" value="InterPro"/>
</dbReference>
<protein>
    <submittedName>
        <fullName evidence="2">Dihydroxyacetone kinase subunit DhaK</fullName>
    </submittedName>
</protein>
<dbReference type="InterPro" id="IPR050861">
    <property type="entry name" value="Dihydroxyacetone_Kinase"/>
</dbReference>
<sequence>MKKIINQPENVLEEMVSGIVRANEEKLERLEDSYVIKQRNLNDQVSLVSGGGSGHEPSHAGFVGDGMLQAAVCGQVFTSPTTDEVLKAIQAVDMGKGVLLIIKNYSGDVMNFEMAMEMAEMEDIEVRKVIIDDDIALGEDESEQGKRGVAGTVLLHKILGAAARKGYSLDELAELGQAVVDNVNSLGVGLRGATVPEVGKPGFTLEEDEIEFGIGIHGEAGYKREKLQPSKEMASEMLGKLKETFNWSDGDEFALLVNGMGGTPLMEQYIFFNDTLNHLEADGIQTPFRKVGDYMTSIEMQGVSLTLLKLQDDWLDLLNEDVDTIGW</sequence>
<dbReference type="InterPro" id="IPR012736">
    <property type="entry name" value="DhaK_1"/>
</dbReference>
<dbReference type="Gene3D" id="3.30.1180.20">
    <property type="entry name" value="Dihydroxyacetone kinase, domain 2"/>
    <property type="match status" value="1"/>
</dbReference>
<organism evidence="2 3">
    <name type="scientific">Dolosigranulum pigrum</name>
    <dbReference type="NCBI Taxonomy" id="29394"/>
    <lineage>
        <taxon>Bacteria</taxon>
        <taxon>Bacillati</taxon>
        <taxon>Bacillota</taxon>
        <taxon>Bacilli</taxon>
        <taxon>Lactobacillales</taxon>
        <taxon>Carnobacteriaceae</taxon>
        <taxon>Dolosigranulum</taxon>
    </lineage>
</organism>
<evidence type="ECO:0000259" key="1">
    <source>
        <dbReference type="PROSITE" id="PS51481"/>
    </source>
</evidence>
<dbReference type="Pfam" id="PF02733">
    <property type="entry name" value="Dak1"/>
    <property type="match status" value="1"/>
</dbReference>
<dbReference type="EMBL" id="NAQV01000009">
    <property type="protein sequence ID" value="RAN64139.1"/>
    <property type="molecule type" value="Genomic_DNA"/>
</dbReference>
<accession>A0A328KW66</accession>
<dbReference type="PROSITE" id="PS51481">
    <property type="entry name" value="DHAK"/>
    <property type="match status" value="1"/>
</dbReference>
<evidence type="ECO:0000313" key="3">
    <source>
        <dbReference type="Proteomes" id="UP000249099"/>
    </source>
</evidence>
<dbReference type="NCBIfam" id="TIGR02363">
    <property type="entry name" value="dhaK1"/>
    <property type="match status" value="1"/>
</dbReference>
<dbReference type="AlphaFoldDB" id="A0A328KW66"/>
<keyword evidence="2" id="KW-0808">Transferase</keyword>
<dbReference type="SUPFAM" id="SSF82549">
    <property type="entry name" value="DAK1/DegV-like"/>
    <property type="match status" value="1"/>
</dbReference>
<dbReference type="Gene3D" id="3.40.50.10440">
    <property type="entry name" value="Dihydroxyacetone kinase, domain 1"/>
    <property type="match status" value="1"/>
</dbReference>
<comment type="caution">
    <text evidence="2">The sequence shown here is derived from an EMBL/GenBank/DDBJ whole genome shotgun (WGS) entry which is preliminary data.</text>
</comment>
<dbReference type="GO" id="GO:0019563">
    <property type="term" value="P:glycerol catabolic process"/>
    <property type="evidence" value="ECO:0007669"/>
    <property type="project" value="TreeGrafter"/>
</dbReference>
<name>A0A328KW66_9LACT</name>